<dbReference type="GO" id="GO:0046872">
    <property type="term" value="F:metal ion binding"/>
    <property type="evidence" value="ECO:0007669"/>
    <property type="project" value="UniProtKB-KW"/>
</dbReference>
<keyword evidence="1 4" id="KW-0349">Heme</keyword>
<dbReference type="GO" id="GO:0016788">
    <property type="term" value="F:hydrolase activity, acting on ester bonds"/>
    <property type="evidence" value="ECO:0007669"/>
    <property type="project" value="UniProtKB-ARBA"/>
</dbReference>
<dbReference type="Gene3D" id="1.10.760.10">
    <property type="entry name" value="Cytochrome c-like domain"/>
    <property type="match status" value="1"/>
</dbReference>
<dbReference type="InterPro" id="IPR055557">
    <property type="entry name" value="DUF7133"/>
</dbReference>
<keyword evidence="2 4" id="KW-0479">Metal-binding</keyword>
<evidence type="ECO:0000313" key="8">
    <source>
        <dbReference type="EMBL" id="TWU30394.1"/>
    </source>
</evidence>
<gene>
    <name evidence="8" type="ORF">Pla144_11800</name>
</gene>
<reference evidence="8 9" key="1">
    <citation type="submission" date="2019-02" db="EMBL/GenBank/DDBJ databases">
        <title>Deep-cultivation of Planctomycetes and their phenomic and genomic characterization uncovers novel biology.</title>
        <authorList>
            <person name="Wiegand S."/>
            <person name="Jogler M."/>
            <person name="Boedeker C."/>
            <person name="Pinto D."/>
            <person name="Vollmers J."/>
            <person name="Rivas-Marin E."/>
            <person name="Kohn T."/>
            <person name="Peeters S.H."/>
            <person name="Heuer A."/>
            <person name="Rast P."/>
            <person name="Oberbeckmann S."/>
            <person name="Bunk B."/>
            <person name="Jeske O."/>
            <person name="Meyerdierks A."/>
            <person name="Storesund J.E."/>
            <person name="Kallscheuer N."/>
            <person name="Luecker S."/>
            <person name="Lage O.M."/>
            <person name="Pohl T."/>
            <person name="Merkel B.J."/>
            <person name="Hornburger P."/>
            <person name="Mueller R.-W."/>
            <person name="Bruemmer F."/>
            <person name="Labrenz M."/>
            <person name="Spormann A.M."/>
            <person name="Op Den Camp H."/>
            <person name="Overmann J."/>
            <person name="Amann R."/>
            <person name="Jetten M.S.M."/>
            <person name="Mascher T."/>
            <person name="Medema M.H."/>
            <person name="Devos D.P."/>
            <person name="Kaster A.-K."/>
            <person name="Ovreas L."/>
            <person name="Rohde M."/>
            <person name="Galperin M.Y."/>
            <person name="Jogler C."/>
        </authorList>
    </citation>
    <scope>NUCLEOTIDE SEQUENCE [LARGE SCALE GENOMIC DNA]</scope>
    <source>
        <strain evidence="8 9">Pla144</strain>
    </source>
</reference>
<keyword evidence="3 4" id="KW-0408">Iron</keyword>
<sequence precursor="true">MKSLSHLLCFVVCLLLTTLSRASDQLWVAYPGGDGAGKGKHLVFLSGDEEYRSEEALPMLAKILSERHGFKCTVLFAVDPQTGEIDPNNNTSLPGCEEIDSADALITALRFRAWPAEAIERFAKAVDAGKPIIGLRTSTHAFKYAEGSPYHKFNLFGEEVFGEEWINHWGRHKQEATRGVIDPSAKEDPILHGVTNIFGDTDVYEAYPPEDAMILIRGQVLSGMQPDSQPASYSKKRSSDGQSQDVNDPMMPIAWTREVQNDAGTTNRVFCTTMGAATDLVCEDLRLLIVNAVYWGLDMKVPEKADVAIVGEYKPSDYGFDGYQRGVKPRDHALGAKPKTSALPLRFNKRERIALVGNSLAERMSLFGNFEALLYSRFPQQEFVIRNFARPADAVDNLQRPGNYTVIDDPLEVFSPDTYLCFFGFNESFAGPEGESAFRTAYEKYLDEIAEKYPRRPLGEAPRFVLISPIAWEPTGNPLWPQAGERNAQLRRYAEVVKEVATARGLAYVDLFTPTETLFAADPGMQYTINGCHLNEAGDREVGLLLDRALFGDSNSAHIDSESFSQLRDAINDKSWVHQQDYRMLNGWYVYGGRRTWDKETFPREYAKIRAMAAVRDQRIWDIAQGQSPGPPDDSATGELYVPDTRFGNPRQDYSEPEELKYLTPDECIATMSVPEGFEVKAFASERDFPELTKPVQLNFDSRGRLWVSCMPTYPQWKPGNPKPSDRLLILEDTDNDGRADKCTTFYDKLHCPTGFEFWNGGVLVTDQPRLLWLKDTDGDDQADVVVHLLDGWASDDTHHAIGAYEWSNGGLLHMLEGVSMSTAVETPWGPYRHRDTSGSYVLDPTTLRIRHFQTPGYGNPWCFVFDPWGQGVVGDGTGANQTWATLLSGAQFPGRRGVDPVFNNQGMRPAVGNEFLYSRHLPDDVQGQFIYACVINMNGMPRFVIQDDGAGFKGERLMKSSHPEDLLISSDKNFRPTDPQIGPDGALWFGDWCNALIGHMQYSQRDPSRDHIHGRIYRLVAKDRPLLEPFTQADKSESELLDQLRVYEPRTRYRARRELRDRTKADVTAAVNQWVSQLDPQDPEYDRLQCEALWVLQGHHAVDERLLRSVLAAKSYQARAAATHLVADEREFLPDAFSLLENQVHDEHPRVRLEAVRGLSFFPTTESVEAVLAVLEQPQDSYLKYTLQQSIGALEPVWTDAFQAGTFAPGNLQAQEYLGEYLARQRPGLAAIKPLKAALDPDNSEDVRNHSYAMLEKLAGNADSGQAVFGRVCANCHKVGDRGYEFGPNLSDVGKRLKRRELIESIVEPSKKVDPKYVTTTVLTADGLPMTGFVINKDEDSITLALPEGVKKTFTNGDIDEVFETKQSSMPENLGSTIAPAEFLDVIEYLSTLK</sequence>
<proteinExistence type="predicted"/>
<dbReference type="InterPro" id="IPR009056">
    <property type="entry name" value="Cyt_c-like_dom"/>
</dbReference>
<evidence type="ECO:0000256" key="2">
    <source>
        <dbReference type="ARBA" id="ARBA00022723"/>
    </source>
</evidence>
<dbReference type="GO" id="GO:0020037">
    <property type="term" value="F:heme binding"/>
    <property type="evidence" value="ECO:0007669"/>
    <property type="project" value="InterPro"/>
</dbReference>
<dbReference type="PROSITE" id="PS51007">
    <property type="entry name" value="CYTC"/>
    <property type="match status" value="1"/>
</dbReference>
<dbReference type="SUPFAM" id="SSF63829">
    <property type="entry name" value="Calcium-dependent phosphotriesterase"/>
    <property type="match status" value="1"/>
</dbReference>
<dbReference type="InterPro" id="IPR011042">
    <property type="entry name" value="6-blade_b-propeller_TolB-like"/>
</dbReference>
<dbReference type="SUPFAM" id="SSF46626">
    <property type="entry name" value="Cytochrome c"/>
    <property type="match status" value="1"/>
</dbReference>
<dbReference type="InterPro" id="IPR036514">
    <property type="entry name" value="SGNH_hydro_sf"/>
</dbReference>
<evidence type="ECO:0000256" key="5">
    <source>
        <dbReference type="SAM" id="MobiDB-lite"/>
    </source>
</evidence>
<evidence type="ECO:0000256" key="1">
    <source>
        <dbReference type="ARBA" id="ARBA00022617"/>
    </source>
</evidence>
<dbReference type="Pfam" id="PF13472">
    <property type="entry name" value="Lipase_GDSL_2"/>
    <property type="match status" value="1"/>
</dbReference>
<feature type="region of interest" description="Disordered" evidence="5">
    <location>
        <begin position="225"/>
        <end position="248"/>
    </location>
</feature>
<evidence type="ECO:0000256" key="6">
    <source>
        <dbReference type="SAM" id="SignalP"/>
    </source>
</evidence>
<dbReference type="Gene3D" id="2.120.10.30">
    <property type="entry name" value="TolB, C-terminal domain"/>
    <property type="match status" value="1"/>
</dbReference>
<dbReference type="EMBL" id="SJPS01000001">
    <property type="protein sequence ID" value="TWU30394.1"/>
    <property type="molecule type" value="Genomic_DNA"/>
</dbReference>
<dbReference type="Gene3D" id="3.40.50.1110">
    <property type="entry name" value="SGNH hydrolase"/>
    <property type="match status" value="1"/>
</dbReference>
<dbReference type="InterPro" id="IPR013428">
    <property type="entry name" value="Membrane-bound_put_N"/>
</dbReference>
<feature type="domain" description="Cytochrome c" evidence="7">
    <location>
        <begin position="1261"/>
        <end position="1395"/>
    </location>
</feature>
<dbReference type="Gene3D" id="3.40.50.880">
    <property type="match status" value="1"/>
</dbReference>
<dbReference type="SUPFAM" id="SSF48371">
    <property type="entry name" value="ARM repeat"/>
    <property type="match status" value="1"/>
</dbReference>
<dbReference type="Gene3D" id="1.25.10.10">
    <property type="entry name" value="Leucine-rich Repeat Variant"/>
    <property type="match status" value="1"/>
</dbReference>
<evidence type="ECO:0000259" key="7">
    <source>
        <dbReference type="PROSITE" id="PS51007"/>
    </source>
</evidence>
<dbReference type="InterPro" id="IPR029062">
    <property type="entry name" value="Class_I_gatase-like"/>
</dbReference>
<feature type="signal peptide" evidence="6">
    <location>
        <begin position="1"/>
        <end position="22"/>
    </location>
</feature>
<organism evidence="8 9">
    <name type="scientific">Bythopirellula polymerisocia</name>
    <dbReference type="NCBI Taxonomy" id="2528003"/>
    <lineage>
        <taxon>Bacteria</taxon>
        <taxon>Pseudomonadati</taxon>
        <taxon>Planctomycetota</taxon>
        <taxon>Planctomycetia</taxon>
        <taxon>Pirellulales</taxon>
        <taxon>Lacipirellulaceae</taxon>
        <taxon>Bythopirellula</taxon>
    </lineage>
</organism>
<protein>
    <submittedName>
        <fullName evidence="8">Cytochrome c</fullName>
    </submittedName>
</protein>
<dbReference type="InterPro" id="IPR016024">
    <property type="entry name" value="ARM-type_fold"/>
</dbReference>
<dbReference type="PANTHER" id="PTHR33546">
    <property type="entry name" value="LARGE, MULTIFUNCTIONAL SECRETED PROTEIN-RELATED"/>
    <property type="match status" value="1"/>
</dbReference>
<evidence type="ECO:0000256" key="4">
    <source>
        <dbReference type="PROSITE-ProRule" id="PRU00433"/>
    </source>
</evidence>
<dbReference type="NCBIfam" id="TIGR02604">
    <property type="entry name" value="Piru_Ver_Nterm"/>
    <property type="match status" value="1"/>
</dbReference>
<dbReference type="Pfam" id="PF13646">
    <property type="entry name" value="HEAT_2"/>
    <property type="match status" value="1"/>
</dbReference>
<dbReference type="OrthoDB" id="228131at2"/>
<dbReference type="PANTHER" id="PTHR33546:SF1">
    <property type="entry name" value="LARGE, MULTIFUNCTIONAL SECRETED PROTEIN"/>
    <property type="match status" value="1"/>
</dbReference>
<evidence type="ECO:0000256" key="3">
    <source>
        <dbReference type="ARBA" id="ARBA00023004"/>
    </source>
</evidence>
<dbReference type="InterPro" id="IPR011989">
    <property type="entry name" value="ARM-like"/>
</dbReference>
<dbReference type="GO" id="GO:0009055">
    <property type="term" value="F:electron transfer activity"/>
    <property type="evidence" value="ECO:0007669"/>
    <property type="project" value="InterPro"/>
</dbReference>
<dbReference type="NCBIfam" id="TIGR02603">
    <property type="entry name" value="CxxCH_TIGR02603"/>
    <property type="match status" value="1"/>
</dbReference>
<dbReference type="SUPFAM" id="SSF52317">
    <property type="entry name" value="Class I glutamine amidotransferase-like"/>
    <property type="match status" value="1"/>
</dbReference>
<dbReference type="RefSeq" id="WP_146448594.1">
    <property type="nucleotide sequence ID" value="NZ_SJPS01000001.1"/>
</dbReference>
<dbReference type="SUPFAM" id="SSF52266">
    <property type="entry name" value="SGNH hydrolase"/>
    <property type="match status" value="1"/>
</dbReference>
<dbReference type="CDD" id="cd01834">
    <property type="entry name" value="SGNH_hydrolase_like_2"/>
    <property type="match status" value="1"/>
</dbReference>
<accession>A0A5C6D3E9</accession>
<keyword evidence="6" id="KW-0732">Signal</keyword>
<comment type="caution">
    <text evidence="8">The sequence shown here is derived from an EMBL/GenBank/DDBJ whole genome shotgun (WGS) entry which is preliminary data.</text>
</comment>
<evidence type="ECO:0000313" key="9">
    <source>
        <dbReference type="Proteomes" id="UP000318437"/>
    </source>
</evidence>
<dbReference type="Pfam" id="PF23500">
    <property type="entry name" value="DUF7133"/>
    <property type="match status" value="2"/>
</dbReference>
<dbReference type="Proteomes" id="UP000318437">
    <property type="component" value="Unassembled WGS sequence"/>
</dbReference>
<dbReference type="InterPro" id="IPR013830">
    <property type="entry name" value="SGNH_hydro"/>
</dbReference>
<dbReference type="InterPro" id="IPR036909">
    <property type="entry name" value="Cyt_c-like_dom_sf"/>
</dbReference>
<dbReference type="Pfam" id="PF00034">
    <property type="entry name" value="Cytochrom_C"/>
    <property type="match status" value="1"/>
</dbReference>
<feature type="chain" id="PRO_5022792571" evidence="6">
    <location>
        <begin position="23"/>
        <end position="1395"/>
    </location>
</feature>
<dbReference type="InterPro" id="IPR013427">
    <property type="entry name" value="Haem-bd_dom_put"/>
</dbReference>
<keyword evidence="9" id="KW-1185">Reference proteome</keyword>
<name>A0A5C6D3E9_9BACT</name>